<evidence type="ECO:0000256" key="1">
    <source>
        <dbReference type="SAM" id="Phobius"/>
    </source>
</evidence>
<reference evidence="2" key="1">
    <citation type="submission" date="2014-11" db="EMBL/GenBank/DDBJ databases">
        <authorList>
            <person name="Amaro Gonzalez C."/>
        </authorList>
    </citation>
    <scope>NUCLEOTIDE SEQUENCE</scope>
</reference>
<keyword evidence="1" id="KW-1133">Transmembrane helix</keyword>
<keyword evidence="1" id="KW-0472">Membrane</keyword>
<keyword evidence="1" id="KW-0812">Transmembrane</keyword>
<dbReference type="AlphaFoldDB" id="A0A0E9XMZ0"/>
<name>A0A0E9XMZ0_ANGAN</name>
<dbReference type="EMBL" id="GBXM01005357">
    <property type="protein sequence ID" value="JAI03221.1"/>
    <property type="molecule type" value="Transcribed_RNA"/>
</dbReference>
<proteinExistence type="predicted"/>
<protein>
    <submittedName>
        <fullName evidence="2">Uncharacterized protein</fullName>
    </submittedName>
</protein>
<sequence length="60" mass="6924">MKFKAPEQELHRLIKNNAVNVARFPVLIIVVFIHFRLVICIRALQANLGIILSRLPYSLL</sequence>
<feature type="transmembrane region" description="Helical" evidence="1">
    <location>
        <begin position="21"/>
        <end position="44"/>
    </location>
</feature>
<accession>A0A0E9XMZ0</accession>
<organism evidence="2">
    <name type="scientific">Anguilla anguilla</name>
    <name type="common">European freshwater eel</name>
    <name type="synonym">Muraena anguilla</name>
    <dbReference type="NCBI Taxonomy" id="7936"/>
    <lineage>
        <taxon>Eukaryota</taxon>
        <taxon>Metazoa</taxon>
        <taxon>Chordata</taxon>
        <taxon>Craniata</taxon>
        <taxon>Vertebrata</taxon>
        <taxon>Euteleostomi</taxon>
        <taxon>Actinopterygii</taxon>
        <taxon>Neopterygii</taxon>
        <taxon>Teleostei</taxon>
        <taxon>Anguilliformes</taxon>
        <taxon>Anguillidae</taxon>
        <taxon>Anguilla</taxon>
    </lineage>
</organism>
<reference evidence="2" key="2">
    <citation type="journal article" date="2015" name="Fish Shellfish Immunol.">
        <title>Early steps in the European eel (Anguilla anguilla)-Vibrio vulnificus interaction in the gills: Role of the RtxA13 toxin.</title>
        <authorList>
            <person name="Callol A."/>
            <person name="Pajuelo D."/>
            <person name="Ebbesson L."/>
            <person name="Teles M."/>
            <person name="MacKenzie S."/>
            <person name="Amaro C."/>
        </authorList>
    </citation>
    <scope>NUCLEOTIDE SEQUENCE</scope>
</reference>
<evidence type="ECO:0000313" key="2">
    <source>
        <dbReference type="EMBL" id="JAI03221.1"/>
    </source>
</evidence>